<dbReference type="InterPro" id="IPR002641">
    <property type="entry name" value="PNPLA_dom"/>
</dbReference>
<evidence type="ECO:0000313" key="4">
    <source>
        <dbReference type="Proteomes" id="UP000197068"/>
    </source>
</evidence>
<feature type="domain" description="PNPLA" evidence="2">
    <location>
        <begin position="61"/>
        <end position="239"/>
    </location>
</feature>
<protein>
    <recommendedName>
        <fullName evidence="2">PNPLA domain-containing protein</fullName>
    </recommendedName>
</protein>
<evidence type="ECO:0000313" key="3">
    <source>
        <dbReference type="EMBL" id="GAW96972.1"/>
    </source>
</evidence>
<keyword evidence="1" id="KW-0443">Lipid metabolism</keyword>
<comment type="caution">
    <text evidence="3">The sequence shown here is derived from an EMBL/GenBank/DDBJ whole genome shotgun (WGS) entry which is preliminary data.</text>
</comment>
<accession>A0ABQ0MX70</accession>
<dbReference type="Pfam" id="PF01734">
    <property type="entry name" value="Patatin"/>
    <property type="match status" value="1"/>
</dbReference>
<dbReference type="InterPro" id="IPR016035">
    <property type="entry name" value="Acyl_Trfase/lysoPLipase"/>
</dbReference>
<organism evidence="3 4">
    <name type="scientific">Colwellia marinimaniae</name>
    <dbReference type="NCBI Taxonomy" id="1513592"/>
    <lineage>
        <taxon>Bacteria</taxon>
        <taxon>Pseudomonadati</taxon>
        <taxon>Pseudomonadota</taxon>
        <taxon>Gammaproteobacteria</taxon>
        <taxon>Alteromonadales</taxon>
        <taxon>Colwelliaceae</taxon>
        <taxon>Colwellia</taxon>
    </lineage>
</organism>
<keyword evidence="4" id="KW-1185">Reference proteome</keyword>
<dbReference type="EMBL" id="BDQM01000022">
    <property type="protein sequence ID" value="GAW96972.1"/>
    <property type="molecule type" value="Genomic_DNA"/>
</dbReference>
<name>A0ABQ0MX70_9GAMM</name>
<gene>
    <name evidence="3" type="ORF">MTCD1_02595</name>
</gene>
<dbReference type="SUPFAM" id="SSF52151">
    <property type="entry name" value="FabD/lysophospholipase-like"/>
    <property type="match status" value="1"/>
</dbReference>
<sequence>MLEIYAGKNALKTIQEQGFKQELFTNFLGASGGPKWFTLFGLDKYLFGEFFKGRSSELNLIGSSAGAFRAACLTQNNPVQAIERLAHNYAHTVYSKKPSAEEIASTAVDIVDQIFSTNGAVEVINNKVFKAHFLVSKCHGLTAFDNKLLQGAGLIKSILLNKMARRLLNKQYQRYIFKQPSSTLTINDPYNFSNVYQNLTHENIKSALLASGSIPMVMSGIKHIAGSAKGTYRDGGIIDYHFDFSLSNGGQGHSSDNYKVDKDSQEFASTGNNDGLTLYPHFCSAPKAGWFDKNSTRQVLSSSYENTVLLAPSAKFIQSLPFKKIPDRTDFTELDSSTRIKYWLKVLEQTTRLAECFNEFVMKQDITKIRPFQP</sequence>
<evidence type="ECO:0000256" key="1">
    <source>
        <dbReference type="ARBA" id="ARBA00023098"/>
    </source>
</evidence>
<dbReference type="Gene3D" id="3.40.1090.10">
    <property type="entry name" value="Cytosolic phospholipase A2 catalytic domain"/>
    <property type="match status" value="1"/>
</dbReference>
<proteinExistence type="predicted"/>
<dbReference type="RefSeq" id="WP_057181262.1">
    <property type="nucleotide sequence ID" value="NZ_BDQM01000022.1"/>
</dbReference>
<reference evidence="3 4" key="1">
    <citation type="submission" date="2017-06" db="EMBL/GenBank/DDBJ databases">
        <title>Whole Genome Sequences of Colwellia marinimaniae MTCD1.</title>
        <authorList>
            <person name="Kusumoto H."/>
            <person name="Inoue M."/>
            <person name="Tanikawa K."/>
            <person name="Maeji H."/>
            <person name="Cameron J.H."/>
            <person name="Bartlett D.H."/>
        </authorList>
    </citation>
    <scope>NUCLEOTIDE SEQUENCE [LARGE SCALE GENOMIC DNA]</scope>
    <source>
        <strain evidence="3 4">MTCD1</strain>
    </source>
</reference>
<dbReference type="Proteomes" id="UP000197068">
    <property type="component" value="Unassembled WGS sequence"/>
</dbReference>
<evidence type="ECO:0000259" key="2">
    <source>
        <dbReference type="Pfam" id="PF01734"/>
    </source>
</evidence>